<organism evidence="1 2">
    <name type="scientific">Tritrichomonas musculus</name>
    <dbReference type="NCBI Taxonomy" id="1915356"/>
    <lineage>
        <taxon>Eukaryota</taxon>
        <taxon>Metamonada</taxon>
        <taxon>Parabasalia</taxon>
        <taxon>Tritrichomonadida</taxon>
        <taxon>Tritrichomonadidae</taxon>
        <taxon>Tritrichomonas</taxon>
    </lineage>
</organism>
<keyword evidence="2" id="KW-1185">Reference proteome</keyword>
<protein>
    <submittedName>
        <fullName evidence="1">Uncharacterized protein</fullName>
    </submittedName>
</protein>
<accession>A0ABR2JSP4</accession>
<dbReference type="Proteomes" id="UP001470230">
    <property type="component" value="Unassembled WGS sequence"/>
</dbReference>
<name>A0ABR2JSP4_9EUKA</name>
<sequence length="390" mass="45530">MTMRTDAIYLIDKFMEHKKDDSIHFIRSLDMADGFLTLFEETSDEKLNNYLLHFFLLLAGHCRECQEHIIGYFINHPNAFEKIMRYIRSIDPIDQELKKWSLLFLKNLSKYEMIKKRDSAFYQIKCNITIFCAKSFLHILLTSQDFPPSQDFVESIFGLCLIIQNKPNSIWRPVLQGPLTENISQWLKSFDYPDVICAFLILIYHWYLKNETFDSFDVGLIINFLIYQNTSYPDHIQSVRYFATRTIYAIALRGKQFISNLIEKNILDIALQLFSESNFKIKKSIASFSSIIAKRANESDKRNMAKLGYLNIFLESIDPVDDELTYDMLSAIMSLFQASQNQEYNCCVEIIQQIPEFGSISDIANSGDPNSKSVDLARLFLSQYFINEEQ</sequence>
<dbReference type="EMBL" id="JAPFFF010000010">
    <property type="protein sequence ID" value="KAK8881451.1"/>
    <property type="molecule type" value="Genomic_DNA"/>
</dbReference>
<gene>
    <name evidence="1" type="ORF">M9Y10_004187</name>
</gene>
<reference evidence="1 2" key="1">
    <citation type="submission" date="2024-04" db="EMBL/GenBank/DDBJ databases">
        <title>Tritrichomonas musculus Genome.</title>
        <authorList>
            <person name="Alves-Ferreira E."/>
            <person name="Grigg M."/>
            <person name="Lorenzi H."/>
            <person name="Galac M."/>
        </authorList>
    </citation>
    <scope>NUCLEOTIDE SEQUENCE [LARGE SCALE GENOMIC DNA]</scope>
    <source>
        <strain evidence="1 2">EAF2021</strain>
    </source>
</reference>
<dbReference type="InterPro" id="IPR016024">
    <property type="entry name" value="ARM-type_fold"/>
</dbReference>
<proteinExistence type="predicted"/>
<comment type="caution">
    <text evidence="1">The sequence shown here is derived from an EMBL/GenBank/DDBJ whole genome shotgun (WGS) entry which is preliminary data.</text>
</comment>
<dbReference type="SUPFAM" id="SSF48371">
    <property type="entry name" value="ARM repeat"/>
    <property type="match status" value="1"/>
</dbReference>
<dbReference type="InterPro" id="IPR011989">
    <property type="entry name" value="ARM-like"/>
</dbReference>
<dbReference type="Gene3D" id="1.25.10.10">
    <property type="entry name" value="Leucine-rich Repeat Variant"/>
    <property type="match status" value="1"/>
</dbReference>
<evidence type="ECO:0000313" key="2">
    <source>
        <dbReference type="Proteomes" id="UP001470230"/>
    </source>
</evidence>
<evidence type="ECO:0000313" key="1">
    <source>
        <dbReference type="EMBL" id="KAK8881451.1"/>
    </source>
</evidence>